<evidence type="ECO:0000256" key="1">
    <source>
        <dbReference type="SAM" id="Phobius"/>
    </source>
</evidence>
<feature type="non-terminal residue" evidence="2">
    <location>
        <position position="1"/>
    </location>
</feature>
<organism evidence="2 3">
    <name type="scientific">Batillaria attramentaria</name>
    <dbReference type="NCBI Taxonomy" id="370345"/>
    <lineage>
        <taxon>Eukaryota</taxon>
        <taxon>Metazoa</taxon>
        <taxon>Spiralia</taxon>
        <taxon>Lophotrochozoa</taxon>
        <taxon>Mollusca</taxon>
        <taxon>Gastropoda</taxon>
        <taxon>Caenogastropoda</taxon>
        <taxon>Sorbeoconcha</taxon>
        <taxon>Cerithioidea</taxon>
        <taxon>Batillariidae</taxon>
        <taxon>Batillaria</taxon>
    </lineage>
</organism>
<keyword evidence="1" id="KW-1133">Transmembrane helix</keyword>
<gene>
    <name evidence="2" type="ORF">BaRGS_00007520</name>
</gene>
<evidence type="ECO:0000313" key="2">
    <source>
        <dbReference type="EMBL" id="KAK7501395.1"/>
    </source>
</evidence>
<keyword evidence="3" id="KW-1185">Reference proteome</keyword>
<feature type="transmembrane region" description="Helical" evidence="1">
    <location>
        <begin position="42"/>
        <end position="66"/>
    </location>
</feature>
<evidence type="ECO:0000313" key="3">
    <source>
        <dbReference type="Proteomes" id="UP001519460"/>
    </source>
</evidence>
<name>A0ABD0LPD4_9CAEN</name>
<dbReference type="EMBL" id="JACVVK020000032">
    <property type="protein sequence ID" value="KAK7501395.1"/>
    <property type="molecule type" value="Genomic_DNA"/>
</dbReference>
<proteinExistence type="predicted"/>
<reference evidence="2 3" key="1">
    <citation type="journal article" date="2023" name="Sci. Data">
        <title>Genome assembly of the Korean intertidal mud-creeper Batillaria attramentaria.</title>
        <authorList>
            <person name="Patra A.K."/>
            <person name="Ho P.T."/>
            <person name="Jun S."/>
            <person name="Lee S.J."/>
            <person name="Kim Y."/>
            <person name="Won Y.J."/>
        </authorList>
    </citation>
    <scope>NUCLEOTIDE SEQUENCE [LARGE SCALE GENOMIC DNA]</scope>
    <source>
        <strain evidence="2">Wonlab-2016</strain>
    </source>
</reference>
<feature type="non-terminal residue" evidence="2">
    <location>
        <position position="68"/>
    </location>
</feature>
<accession>A0ABD0LPD4</accession>
<dbReference type="AlphaFoldDB" id="A0ABD0LPD4"/>
<keyword evidence="1" id="KW-0812">Transmembrane</keyword>
<protein>
    <submittedName>
        <fullName evidence="2">Uncharacterized protein</fullName>
    </submittedName>
</protein>
<comment type="caution">
    <text evidence="2">The sequence shown here is derived from an EMBL/GenBank/DDBJ whole genome shotgun (WGS) entry which is preliminary data.</text>
</comment>
<dbReference type="Proteomes" id="UP001519460">
    <property type="component" value="Unassembled WGS sequence"/>
</dbReference>
<keyword evidence="1" id="KW-0472">Membrane</keyword>
<sequence length="68" mass="7764">ISSLLWLLGTWGSAWTTLDLGLSRLVKWCCVLRLRWYKMSKVCVRAVFLLLLGFVVNGQAIAHIMINK</sequence>